<dbReference type="GO" id="GO:0005506">
    <property type="term" value="F:iron ion binding"/>
    <property type="evidence" value="ECO:0007669"/>
    <property type="project" value="InterPro"/>
</dbReference>
<evidence type="ECO:0000256" key="5">
    <source>
        <dbReference type="ARBA" id="ARBA00023002"/>
    </source>
</evidence>
<evidence type="ECO:0000256" key="8">
    <source>
        <dbReference type="PIRSR" id="PIRSR602403-1"/>
    </source>
</evidence>
<dbReference type="GO" id="GO:0020037">
    <property type="term" value="F:heme binding"/>
    <property type="evidence" value="ECO:0007669"/>
    <property type="project" value="InterPro"/>
</dbReference>
<dbReference type="Proteomes" id="UP001303473">
    <property type="component" value="Unassembled WGS sequence"/>
</dbReference>
<dbReference type="EMBL" id="MU853777">
    <property type="protein sequence ID" value="KAK3942087.1"/>
    <property type="molecule type" value="Genomic_DNA"/>
</dbReference>
<dbReference type="Pfam" id="PF00067">
    <property type="entry name" value="p450"/>
    <property type="match status" value="1"/>
</dbReference>
<dbReference type="InterPro" id="IPR002403">
    <property type="entry name" value="Cyt_P450_E_grp-IV"/>
</dbReference>
<comment type="caution">
    <text evidence="12">The sequence shown here is derived from an EMBL/GenBank/DDBJ whole genome shotgun (WGS) entry which is preliminary data.</text>
</comment>
<dbReference type="AlphaFoldDB" id="A0AAN6NE67"/>
<dbReference type="PRINTS" id="PR00465">
    <property type="entry name" value="EP450IV"/>
</dbReference>
<organism evidence="12 13">
    <name type="scientific">Diplogelasinospora grovesii</name>
    <dbReference type="NCBI Taxonomy" id="303347"/>
    <lineage>
        <taxon>Eukaryota</taxon>
        <taxon>Fungi</taxon>
        <taxon>Dikarya</taxon>
        <taxon>Ascomycota</taxon>
        <taxon>Pezizomycotina</taxon>
        <taxon>Sordariomycetes</taxon>
        <taxon>Sordariomycetidae</taxon>
        <taxon>Sordariales</taxon>
        <taxon>Diplogelasinosporaceae</taxon>
        <taxon>Diplogelasinospora</taxon>
    </lineage>
</organism>
<dbReference type="InterPro" id="IPR050121">
    <property type="entry name" value="Cytochrome_P450_monoxygenase"/>
</dbReference>
<keyword evidence="4 8" id="KW-0479">Metal-binding</keyword>
<comment type="similarity">
    <text evidence="2 9">Belongs to the cytochrome P450 family.</text>
</comment>
<evidence type="ECO:0000256" key="7">
    <source>
        <dbReference type="ARBA" id="ARBA00023033"/>
    </source>
</evidence>
<dbReference type="CDD" id="cd11062">
    <property type="entry name" value="CYP58-like"/>
    <property type="match status" value="1"/>
</dbReference>
<evidence type="ECO:0000256" key="9">
    <source>
        <dbReference type="RuleBase" id="RU000461"/>
    </source>
</evidence>
<keyword evidence="3 8" id="KW-0349">Heme</keyword>
<evidence type="ECO:0000256" key="1">
    <source>
        <dbReference type="ARBA" id="ARBA00001971"/>
    </source>
</evidence>
<evidence type="ECO:0000256" key="2">
    <source>
        <dbReference type="ARBA" id="ARBA00010617"/>
    </source>
</evidence>
<evidence type="ECO:0000256" key="3">
    <source>
        <dbReference type="ARBA" id="ARBA00022617"/>
    </source>
</evidence>
<evidence type="ECO:0000313" key="12">
    <source>
        <dbReference type="EMBL" id="KAK3942087.1"/>
    </source>
</evidence>
<dbReference type="PANTHER" id="PTHR24305">
    <property type="entry name" value="CYTOCHROME P450"/>
    <property type="match status" value="1"/>
</dbReference>
<keyword evidence="11" id="KW-0472">Membrane</keyword>
<comment type="cofactor">
    <cofactor evidence="1 8">
        <name>heme</name>
        <dbReference type="ChEBI" id="CHEBI:30413"/>
    </cofactor>
</comment>
<proteinExistence type="inferred from homology"/>
<evidence type="ECO:0000256" key="4">
    <source>
        <dbReference type="ARBA" id="ARBA00022723"/>
    </source>
</evidence>
<dbReference type="SUPFAM" id="SSF48264">
    <property type="entry name" value="Cytochrome P450"/>
    <property type="match status" value="1"/>
</dbReference>
<dbReference type="Gene3D" id="1.10.630.10">
    <property type="entry name" value="Cytochrome P450"/>
    <property type="match status" value="1"/>
</dbReference>
<keyword evidence="6 8" id="KW-0408">Iron</keyword>
<keyword evidence="13" id="KW-1185">Reference proteome</keyword>
<dbReference type="PROSITE" id="PS00086">
    <property type="entry name" value="CYTOCHROME_P450"/>
    <property type="match status" value="1"/>
</dbReference>
<protein>
    <submittedName>
        <fullName evidence="12">Cytochrome P450</fullName>
    </submittedName>
</protein>
<dbReference type="GO" id="GO:0016705">
    <property type="term" value="F:oxidoreductase activity, acting on paired donors, with incorporation or reduction of molecular oxygen"/>
    <property type="evidence" value="ECO:0007669"/>
    <property type="project" value="InterPro"/>
</dbReference>
<feature type="binding site" description="axial binding residue" evidence="8">
    <location>
        <position position="498"/>
    </location>
    <ligand>
        <name>heme</name>
        <dbReference type="ChEBI" id="CHEBI:30413"/>
    </ligand>
    <ligandPart>
        <name>Fe</name>
        <dbReference type="ChEBI" id="CHEBI:18248"/>
    </ligandPart>
</feature>
<keyword evidence="11" id="KW-1133">Transmembrane helix</keyword>
<feature type="compositionally biased region" description="Gly residues" evidence="10">
    <location>
        <begin position="306"/>
        <end position="316"/>
    </location>
</feature>
<feature type="transmembrane region" description="Helical" evidence="11">
    <location>
        <begin position="32"/>
        <end position="57"/>
    </location>
</feature>
<keyword evidence="11" id="KW-0812">Transmembrane</keyword>
<reference evidence="13" key="1">
    <citation type="journal article" date="2023" name="Mol. Phylogenet. Evol.">
        <title>Genome-scale phylogeny and comparative genomics of the fungal order Sordariales.</title>
        <authorList>
            <person name="Hensen N."/>
            <person name="Bonometti L."/>
            <person name="Westerberg I."/>
            <person name="Brannstrom I.O."/>
            <person name="Guillou S."/>
            <person name="Cros-Aarteil S."/>
            <person name="Calhoun S."/>
            <person name="Haridas S."/>
            <person name="Kuo A."/>
            <person name="Mondo S."/>
            <person name="Pangilinan J."/>
            <person name="Riley R."/>
            <person name="LaButti K."/>
            <person name="Andreopoulos B."/>
            <person name="Lipzen A."/>
            <person name="Chen C."/>
            <person name="Yan M."/>
            <person name="Daum C."/>
            <person name="Ng V."/>
            <person name="Clum A."/>
            <person name="Steindorff A."/>
            <person name="Ohm R.A."/>
            <person name="Martin F."/>
            <person name="Silar P."/>
            <person name="Natvig D.O."/>
            <person name="Lalanne C."/>
            <person name="Gautier V."/>
            <person name="Ament-Velasquez S.L."/>
            <person name="Kruys A."/>
            <person name="Hutchinson M.I."/>
            <person name="Powell A.J."/>
            <person name="Barry K."/>
            <person name="Miller A.N."/>
            <person name="Grigoriev I.V."/>
            <person name="Debuchy R."/>
            <person name="Gladieux P."/>
            <person name="Hiltunen Thoren M."/>
            <person name="Johannesson H."/>
        </authorList>
    </citation>
    <scope>NUCLEOTIDE SEQUENCE [LARGE SCALE GENOMIC DNA]</scope>
    <source>
        <strain evidence="13">CBS 340.73</strain>
    </source>
</reference>
<dbReference type="PRINTS" id="PR00385">
    <property type="entry name" value="P450"/>
</dbReference>
<evidence type="ECO:0000256" key="6">
    <source>
        <dbReference type="ARBA" id="ARBA00023004"/>
    </source>
</evidence>
<gene>
    <name evidence="12" type="ORF">QBC46DRAFT_428403</name>
</gene>
<feature type="region of interest" description="Disordered" evidence="10">
    <location>
        <begin position="300"/>
        <end position="322"/>
    </location>
</feature>
<dbReference type="PANTHER" id="PTHR24305:SF157">
    <property type="entry name" value="N-ACETYLTRYPTOPHAN 6-HYDROXYLASE IVOC-RELATED"/>
    <property type="match status" value="1"/>
</dbReference>
<dbReference type="InterPro" id="IPR036396">
    <property type="entry name" value="Cyt_P450_sf"/>
</dbReference>
<keyword evidence="7 9" id="KW-0503">Monooxygenase</keyword>
<name>A0AAN6NE67_9PEZI</name>
<dbReference type="GO" id="GO:0004497">
    <property type="term" value="F:monooxygenase activity"/>
    <property type="evidence" value="ECO:0007669"/>
    <property type="project" value="UniProtKB-KW"/>
</dbReference>
<evidence type="ECO:0000313" key="13">
    <source>
        <dbReference type="Proteomes" id="UP001303473"/>
    </source>
</evidence>
<sequence length="556" mass="62674">MAETAVTDYEVVTGNVVPAATLALRALFSDDMALHASALSAAVVVLILLLLLTIAIYRLYLSPLAKFPGPKLAALTGLYEGYYDCIHEGGGRYYRQINEMHEDYGPIVRISPWELHIRDQEWSEIYKISRRAYKPEWYYRFLGSTSNVFTTVSHEQHRMRRDAIQAYFSPAAVARHEAEIERLVDKLIARLRDEYQGKEDRAVDLYDAFRCLATDVATAFAFRKPFGHLDSPDWEHDGNRAVQSFGRLGLFNRQANGLVMKVLRSIPTWLAVALNPGGGGVEGFFKQLAVVVNTELAAAKSKSSPRGGGRRSGGEGQGEEEEAQVNIIRQILNSSLPPEEKTPYRVAAECSSVTLAGTETTGSILAFTTFQLLSCDHPPKLPALQEELAQAQQKNGGKRLTYQELKELPYLTGVVNEGLRLHSVSGRLPRYDPTQGMTYQDWYIPKGTIVSTTPNDTHLANDIFPISSWFVPERWMDPSQRKRLSKYLLPFGRGTRSCLGMEIATMELYITFARLFGPDSCMDLELYDSKWQDVWMYHDFFSPFPKNKKGVRVFVR</sequence>
<accession>A0AAN6NE67</accession>
<evidence type="ECO:0000256" key="10">
    <source>
        <dbReference type="SAM" id="MobiDB-lite"/>
    </source>
</evidence>
<evidence type="ECO:0000256" key="11">
    <source>
        <dbReference type="SAM" id="Phobius"/>
    </source>
</evidence>
<dbReference type="InterPro" id="IPR017972">
    <property type="entry name" value="Cyt_P450_CS"/>
</dbReference>
<keyword evidence="5 9" id="KW-0560">Oxidoreductase</keyword>
<dbReference type="InterPro" id="IPR001128">
    <property type="entry name" value="Cyt_P450"/>
</dbReference>